<dbReference type="Gene3D" id="3.10.100.10">
    <property type="entry name" value="Mannose-Binding Protein A, subunit A"/>
    <property type="match status" value="1"/>
</dbReference>
<sequence length="321" mass="32780">MVRPLVASLVLMLVSGCFSPSGSEPTTGTGTAAGSETLTTGTAGTMTTMSPITTGTGEPTTSTDSTTMELTTGPLATATASSSTTTGPDTTSDTAGDVCGDSVLGKGEECDDGNMVEGDGCSNACKFEVCGDAIVQPNEECDGGEACTDCKRTFFHVFVTAEPVMVNDFKGTEGADALCTTRAKEAGLGGAYVAWLSSVKHPAATRLAHGTRPWLRLDGSLVAKHWDELIDGALGAAIDVDEHGLMVPVLVPNCGACPVWTATDTMGAAQGADCNGWIGPPIGTAVVGECTLSDSQWTENCPEVACDLGARLYCFEQQPAP</sequence>
<dbReference type="InterPro" id="IPR016186">
    <property type="entry name" value="C-type_lectin-like/link_sf"/>
</dbReference>
<dbReference type="PROSITE" id="PS51257">
    <property type="entry name" value="PROKAR_LIPOPROTEIN"/>
    <property type="match status" value="1"/>
</dbReference>
<keyword evidence="7" id="KW-1185">Reference proteome</keyword>
<keyword evidence="1 5" id="KW-0732">Signal</keyword>
<dbReference type="Proteomes" id="UP001221686">
    <property type="component" value="Unassembled WGS sequence"/>
</dbReference>
<gene>
    <name evidence="6" type="ORF">POL25_01250</name>
</gene>
<evidence type="ECO:0000256" key="1">
    <source>
        <dbReference type="ARBA" id="ARBA00022729"/>
    </source>
</evidence>
<dbReference type="InterPro" id="IPR016187">
    <property type="entry name" value="CTDL_fold"/>
</dbReference>
<name>A0ABT5DPB9_9BACT</name>
<proteinExistence type="predicted"/>
<dbReference type="EMBL" id="JAQNDL010000001">
    <property type="protein sequence ID" value="MDC0715496.1"/>
    <property type="molecule type" value="Genomic_DNA"/>
</dbReference>
<evidence type="ECO:0000313" key="7">
    <source>
        <dbReference type="Proteomes" id="UP001221686"/>
    </source>
</evidence>
<evidence type="ECO:0000313" key="6">
    <source>
        <dbReference type="EMBL" id="MDC0715496.1"/>
    </source>
</evidence>
<dbReference type="Pfam" id="PF13948">
    <property type="entry name" value="DUF4215"/>
    <property type="match status" value="1"/>
</dbReference>
<dbReference type="NCBIfam" id="TIGR02232">
    <property type="entry name" value="myxo_disulf_rpt"/>
    <property type="match status" value="1"/>
</dbReference>
<evidence type="ECO:0000256" key="2">
    <source>
        <dbReference type="ARBA" id="ARBA00022737"/>
    </source>
</evidence>
<feature type="region of interest" description="Disordered" evidence="4">
    <location>
        <begin position="19"/>
        <end position="97"/>
    </location>
</feature>
<reference evidence="6 7" key="1">
    <citation type="submission" date="2022-11" db="EMBL/GenBank/DDBJ databases">
        <title>Minimal conservation of predation-associated metabolite biosynthetic gene clusters underscores biosynthetic potential of Myxococcota including descriptions for ten novel species: Archangium lansinium sp. nov., Myxococcus landrumus sp. nov., Nannocystis bai.</title>
        <authorList>
            <person name="Ahearne A."/>
            <person name="Stevens C."/>
            <person name="Dowd S."/>
        </authorList>
    </citation>
    <scope>NUCLEOTIDE SEQUENCE [LARGE SCALE GENOMIC DNA]</scope>
    <source>
        <strain evidence="6 7">BB15-2</strain>
    </source>
</reference>
<evidence type="ECO:0000256" key="3">
    <source>
        <dbReference type="ARBA" id="ARBA00023157"/>
    </source>
</evidence>
<dbReference type="InterPro" id="IPR011936">
    <property type="entry name" value="Myxo_disulph_rpt"/>
</dbReference>
<organism evidence="6 7">
    <name type="scientific">Nannocystis bainbridge</name>
    <dbReference type="NCBI Taxonomy" id="2995303"/>
    <lineage>
        <taxon>Bacteria</taxon>
        <taxon>Pseudomonadati</taxon>
        <taxon>Myxococcota</taxon>
        <taxon>Polyangia</taxon>
        <taxon>Nannocystales</taxon>
        <taxon>Nannocystaceae</taxon>
        <taxon>Nannocystis</taxon>
    </lineage>
</organism>
<keyword evidence="3" id="KW-1015">Disulfide bond</keyword>
<feature type="chain" id="PRO_5047176735" evidence="5">
    <location>
        <begin position="24"/>
        <end position="321"/>
    </location>
</feature>
<feature type="signal peptide" evidence="5">
    <location>
        <begin position="1"/>
        <end position="23"/>
    </location>
</feature>
<dbReference type="SUPFAM" id="SSF56436">
    <property type="entry name" value="C-type lectin-like"/>
    <property type="match status" value="1"/>
</dbReference>
<feature type="compositionally biased region" description="Low complexity" evidence="4">
    <location>
        <begin position="19"/>
        <end position="95"/>
    </location>
</feature>
<accession>A0ABT5DPB9</accession>
<keyword evidence="2" id="KW-0677">Repeat</keyword>
<comment type="caution">
    <text evidence="6">The sequence shown here is derived from an EMBL/GenBank/DDBJ whole genome shotgun (WGS) entry which is preliminary data.</text>
</comment>
<evidence type="ECO:0000256" key="4">
    <source>
        <dbReference type="SAM" id="MobiDB-lite"/>
    </source>
</evidence>
<protein>
    <submittedName>
        <fullName evidence="6">DUF4215 domain-containing protein</fullName>
    </submittedName>
</protein>
<evidence type="ECO:0000256" key="5">
    <source>
        <dbReference type="SAM" id="SignalP"/>
    </source>
</evidence>
<dbReference type="RefSeq" id="WP_272083882.1">
    <property type="nucleotide sequence ID" value="NZ_JAQNDL010000001.1"/>
</dbReference>